<evidence type="ECO:0000259" key="1">
    <source>
        <dbReference type="PROSITE" id="PS50930"/>
    </source>
</evidence>
<dbReference type="InterPro" id="IPR046947">
    <property type="entry name" value="LytR-like"/>
</dbReference>
<dbReference type="PANTHER" id="PTHR37299:SF1">
    <property type="entry name" value="STAGE 0 SPORULATION PROTEIN A HOMOLOG"/>
    <property type="match status" value="1"/>
</dbReference>
<evidence type="ECO:0000313" key="3">
    <source>
        <dbReference type="Proteomes" id="UP001228403"/>
    </source>
</evidence>
<dbReference type="PROSITE" id="PS50930">
    <property type="entry name" value="HTH_LYTTR"/>
    <property type="match status" value="1"/>
</dbReference>
<keyword evidence="3" id="KW-1185">Reference proteome</keyword>
<sequence length="157" mass="18681">MKKENQELVIILPENMENIPVRIIRNAHEEELVIKFIRQTSEEEREDKQLHVAIYNHEHYDHIIMKDILWIEATGSYCKIHTTNNKYMVSFPLGHVQKSLPENIFMRIHRSFLVNINQIKYISGNCVVVNGTYLKIGKEYRKKVLSRFVFLGIRNKE</sequence>
<dbReference type="GO" id="GO:0003677">
    <property type="term" value="F:DNA binding"/>
    <property type="evidence" value="ECO:0007669"/>
    <property type="project" value="UniProtKB-KW"/>
</dbReference>
<proteinExistence type="predicted"/>
<reference evidence="3" key="2">
    <citation type="submission" date="2023-07" db="EMBL/GenBank/DDBJ databases">
        <title>Identification and characterization of horizontal gene transfer across gut microbiota members of farm animals based on homology search.</title>
        <authorList>
            <person name="Schwarzerova J."/>
            <person name="Nykrynova M."/>
            <person name="Jureckova K."/>
            <person name="Cejkova D."/>
            <person name="Rychlik I."/>
        </authorList>
    </citation>
    <scope>NUCLEOTIDE SEQUENCE [LARGE SCALE GENOMIC DNA]</scope>
    <source>
        <strain evidence="3">ET4</strain>
    </source>
</reference>
<dbReference type="Pfam" id="PF04397">
    <property type="entry name" value="LytTR"/>
    <property type="match status" value="1"/>
</dbReference>
<comment type="caution">
    <text evidence="2">The sequence shown here is derived from an EMBL/GenBank/DDBJ whole genome shotgun (WGS) entry which is preliminary data.</text>
</comment>
<accession>A0ABT7U5U8</accession>
<dbReference type="Proteomes" id="UP001228403">
    <property type="component" value="Unassembled WGS sequence"/>
</dbReference>
<dbReference type="InterPro" id="IPR007492">
    <property type="entry name" value="LytTR_DNA-bd_dom"/>
</dbReference>
<reference evidence="2 3" key="1">
    <citation type="submission" date="2023-06" db="EMBL/GenBank/DDBJ databases">
        <authorList>
            <person name="Zeman M."/>
            <person name="Kubasova T."/>
            <person name="Jahodarova E."/>
            <person name="Nykrynova M."/>
            <person name="Rychlik I."/>
        </authorList>
    </citation>
    <scope>NUCLEOTIDE SEQUENCE [LARGE SCALE GENOMIC DNA]</scope>
    <source>
        <strain evidence="2 3">ET4</strain>
    </source>
</reference>
<name>A0ABT7U5U8_9BACE</name>
<protein>
    <submittedName>
        <fullName evidence="2">LytTR family DNA-binding domain-containing protein</fullName>
    </submittedName>
</protein>
<dbReference type="Gene3D" id="2.40.50.1020">
    <property type="entry name" value="LytTr DNA-binding domain"/>
    <property type="match status" value="1"/>
</dbReference>
<dbReference type="PANTHER" id="PTHR37299">
    <property type="entry name" value="TRANSCRIPTIONAL REGULATOR-RELATED"/>
    <property type="match status" value="1"/>
</dbReference>
<evidence type="ECO:0000313" key="2">
    <source>
        <dbReference type="EMBL" id="MDM8145206.1"/>
    </source>
</evidence>
<feature type="domain" description="HTH LytTR-type" evidence="1">
    <location>
        <begin position="65"/>
        <end position="150"/>
    </location>
</feature>
<organism evidence="2 3">
    <name type="scientific">Bacteroides eggerthii</name>
    <dbReference type="NCBI Taxonomy" id="28111"/>
    <lineage>
        <taxon>Bacteria</taxon>
        <taxon>Pseudomonadati</taxon>
        <taxon>Bacteroidota</taxon>
        <taxon>Bacteroidia</taxon>
        <taxon>Bacteroidales</taxon>
        <taxon>Bacteroidaceae</taxon>
        <taxon>Bacteroides</taxon>
    </lineage>
</organism>
<keyword evidence="2" id="KW-0238">DNA-binding</keyword>
<dbReference type="EMBL" id="JAUDCF010000007">
    <property type="protein sequence ID" value="MDM8145206.1"/>
    <property type="molecule type" value="Genomic_DNA"/>
</dbReference>
<gene>
    <name evidence="2" type="ORF">QUW02_04570</name>
</gene>
<dbReference type="SMART" id="SM00850">
    <property type="entry name" value="LytTR"/>
    <property type="match status" value="1"/>
</dbReference>